<sequence length="133" mass="14750">MLRHERAVSTGVIPRPHRKPTLPEAQLPTSPIFPFPDFPKIVKFQTPKRSETQLVFRVSMGGGDCLPSEPICFVTVHNHIMASPLLAQELLNPLTNGVPVRLEICGVMSLSTPSLITMTWQAPALHVISLFEF</sequence>
<gene>
    <name evidence="2" type="ORF">SFRICE_038768</name>
</gene>
<dbReference type="EMBL" id="ODYU01010046">
    <property type="protein sequence ID" value="SOQ54880.1"/>
    <property type="molecule type" value="Genomic_DNA"/>
</dbReference>
<evidence type="ECO:0000256" key="1">
    <source>
        <dbReference type="SAM" id="MobiDB-lite"/>
    </source>
</evidence>
<name>A0A2H1WP85_SPOFR</name>
<evidence type="ECO:0000313" key="2">
    <source>
        <dbReference type="EMBL" id="SOQ54880.1"/>
    </source>
</evidence>
<organism evidence="2">
    <name type="scientific">Spodoptera frugiperda</name>
    <name type="common">Fall armyworm</name>
    <dbReference type="NCBI Taxonomy" id="7108"/>
    <lineage>
        <taxon>Eukaryota</taxon>
        <taxon>Metazoa</taxon>
        <taxon>Ecdysozoa</taxon>
        <taxon>Arthropoda</taxon>
        <taxon>Hexapoda</taxon>
        <taxon>Insecta</taxon>
        <taxon>Pterygota</taxon>
        <taxon>Neoptera</taxon>
        <taxon>Endopterygota</taxon>
        <taxon>Lepidoptera</taxon>
        <taxon>Glossata</taxon>
        <taxon>Ditrysia</taxon>
        <taxon>Noctuoidea</taxon>
        <taxon>Noctuidae</taxon>
        <taxon>Amphipyrinae</taxon>
        <taxon>Spodoptera</taxon>
    </lineage>
</organism>
<reference evidence="2" key="1">
    <citation type="submission" date="2016-07" db="EMBL/GenBank/DDBJ databases">
        <authorList>
            <person name="Bretaudeau A."/>
        </authorList>
    </citation>
    <scope>NUCLEOTIDE SEQUENCE</scope>
    <source>
        <strain evidence="2">Rice</strain>
        <tissue evidence="2">Whole body</tissue>
    </source>
</reference>
<protein>
    <submittedName>
        <fullName evidence="2">SFRICE_038768</fullName>
    </submittedName>
</protein>
<feature type="region of interest" description="Disordered" evidence="1">
    <location>
        <begin position="1"/>
        <end position="26"/>
    </location>
</feature>
<accession>A0A2H1WP85</accession>
<proteinExistence type="predicted"/>
<dbReference type="AlphaFoldDB" id="A0A2H1WP85"/>